<dbReference type="EMBL" id="JACXLC010000001">
    <property type="protein sequence ID" value="MBD2841568.1"/>
    <property type="molecule type" value="Genomic_DNA"/>
</dbReference>
<proteinExistence type="predicted"/>
<reference evidence="1 2" key="1">
    <citation type="submission" date="2020-09" db="EMBL/GenBank/DDBJ databases">
        <authorList>
            <person name="Yoon J.-W."/>
        </authorList>
    </citation>
    <scope>NUCLEOTIDE SEQUENCE [LARGE SCALE GENOMIC DNA]</scope>
    <source>
        <strain evidence="1 2">KMU-140</strain>
    </source>
</reference>
<name>A0ABR8KM38_9SPHN</name>
<dbReference type="RefSeq" id="WP_190788990.1">
    <property type="nucleotide sequence ID" value="NZ_JACXLC010000001.1"/>
</dbReference>
<dbReference type="Proteomes" id="UP000635384">
    <property type="component" value="Unassembled WGS sequence"/>
</dbReference>
<organism evidence="1 2">
    <name type="scientific">Erythrobacter rubeus</name>
    <dbReference type="NCBI Taxonomy" id="2760803"/>
    <lineage>
        <taxon>Bacteria</taxon>
        <taxon>Pseudomonadati</taxon>
        <taxon>Pseudomonadota</taxon>
        <taxon>Alphaproteobacteria</taxon>
        <taxon>Sphingomonadales</taxon>
        <taxon>Erythrobacteraceae</taxon>
        <taxon>Erythrobacter/Porphyrobacter group</taxon>
        <taxon>Erythrobacter</taxon>
    </lineage>
</organism>
<comment type="caution">
    <text evidence="1">The sequence shown here is derived from an EMBL/GenBank/DDBJ whole genome shotgun (WGS) entry which is preliminary data.</text>
</comment>
<accession>A0ABR8KM38</accession>
<evidence type="ECO:0000313" key="1">
    <source>
        <dbReference type="EMBL" id="MBD2841568.1"/>
    </source>
</evidence>
<evidence type="ECO:0000313" key="2">
    <source>
        <dbReference type="Proteomes" id="UP000635384"/>
    </source>
</evidence>
<dbReference type="PROSITE" id="PS51257">
    <property type="entry name" value="PROKAR_LIPOPROTEIN"/>
    <property type="match status" value="1"/>
</dbReference>
<protein>
    <submittedName>
        <fullName evidence="1">Aspartate-semialdehyde dehydrogenase</fullName>
    </submittedName>
</protein>
<sequence length="180" mass="18584">MRVLALSALALAATACDSGDVPTPSEAAQLRPSAPQVEADEVLLRGDGLVAGNEAFYLAAGQREVEGAIARALGKASEGGTNDACGAGPVAYSTFPGGLTVNFQDGSLVGWLWRDASENIELAGEIAIGAPRSEIEAEDGFAMIEGSTLGEEFSLGERVGGFFEDGELSMLYAGTQCFFR</sequence>
<gene>
    <name evidence="1" type="ORF">IB285_04760</name>
</gene>
<keyword evidence="2" id="KW-1185">Reference proteome</keyword>